<sequence>MYINTMGCNSVVDFSLCLRKARSSILRNSKSKFSTLDTAGQVCRKNSDDFADVYSMVSQCQKGC</sequence>
<gene>
    <name evidence="1" type="ORF">OUZ56_009714</name>
</gene>
<comment type="caution">
    <text evidence="1">The sequence shown here is derived from an EMBL/GenBank/DDBJ whole genome shotgun (WGS) entry which is preliminary data.</text>
</comment>
<keyword evidence="2" id="KW-1185">Reference proteome</keyword>
<reference evidence="1 2" key="1">
    <citation type="journal article" date="2023" name="Nucleic Acids Res.">
        <title>The hologenome of Daphnia magna reveals possible DNA methylation and microbiome-mediated evolution of the host genome.</title>
        <authorList>
            <person name="Chaturvedi A."/>
            <person name="Li X."/>
            <person name="Dhandapani V."/>
            <person name="Marshall H."/>
            <person name="Kissane S."/>
            <person name="Cuenca-Cambronero M."/>
            <person name="Asole G."/>
            <person name="Calvet F."/>
            <person name="Ruiz-Romero M."/>
            <person name="Marangio P."/>
            <person name="Guigo R."/>
            <person name="Rago D."/>
            <person name="Mirbahai L."/>
            <person name="Eastwood N."/>
            <person name="Colbourne J.K."/>
            <person name="Zhou J."/>
            <person name="Mallon E."/>
            <person name="Orsini L."/>
        </authorList>
    </citation>
    <scope>NUCLEOTIDE SEQUENCE [LARGE SCALE GENOMIC DNA]</scope>
    <source>
        <strain evidence="1">LRV0_1</strain>
    </source>
</reference>
<accession>A0ABR0AGS0</accession>
<dbReference type="EMBL" id="JAOYFB010000037">
    <property type="protein sequence ID" value="KAK4024327.1"/>
    <property type="molecule type" value="Genomic_DNA"/>
</dbReference>
<name>A0ABR0AGS0_9CRUS</name>
<dbReference type="Proteomes" id="UP001234178">
    <property type="component" value="Unassembled WGS sequence"/>
</dbReference>
<proteinExistence type="predicted"/>
<organism evidence="1 2">
    <name type="scientific">Daphnia magna</name>
    <dbReference type="NCBI Taxonomy" id="35525"/>
    <lineage>
        <taxon>Eukaryota</taxon>
        <taxon>Metazoa</taxon>
        <taxon>Ecdysozoa</taxon>
        <taxon>Arthropoda</taxon>
        <taxon>Crustacea</taxon>
        <taxon>Branchiopoda</taxon>
        <taxon>Diplostraca</taxon>
        <taxon>Cladocera</taxon>
        <taxon>Anomopoda</taxon>
        <taxon>Daphniidae</taxon>
        <taxon>Daphnia</taxon>
    </lineage>
</organism>
<protein>
    <submittedName>
        <fullName evidence="1">Uncharacterized protein</fullName>
    </submittedName>
</protein>
<evidence type="ECO:0000313" key="2">
    <source>
        <dbReference type="Proteomes" id="UP001234178"/>
    </source>
</evidence>
<evidence type="ECO:0000313" key="1">
    <source>
        <dbReference type="EMBL" id="KAK4024327.1"/>
    </source>
</evidence>